<evidence type="ECO:0000259" key="1">
    <source>
        <dbReference type="PROSITE" id="PS50097"/>
    </source>
</evidence>
<evidence type="ECO:0000313" key="3">
    <source>
        <dbReference type="Proteomes" id="UP001178507"/>
    </source>
</evidence>
<comment type="caution">
    <text evidence="2">The sequence shown here is derived from an EMBL/GenBank/DDBJ whole genome shotgun (WGS) entry which is preliminary data.</text>
</comment>
<reference evidence="2" key="1">
    <citation type="submission" date="2023-08" db="EMBL/GenBank/DDBJ databases">
        <authorList>
            <person name="Chen Y."/>
            <person name="Shah S."/>
            <person name="Dougan E. K."/>
            <person name="Thang M."/>
            <person name="Chan C."/>
        </authorList>
    </citation>
    <scope>NUCLEOTIDE SEQUENCE</scope>
</reference>
<gene>
    <name evidence="2" type="ORF">EVOR1521_LOCUS11545</name>
</gene>
<evidence type="ECO:0000313" key="2">
    <source>
        <dbReference type="EMBL" id="CAJ1384743.1"/>
    </source>
</evidence>
<dbReference type="EMBL" id="CAUJNA010001147">
    <property type="protein sequence ID" value="CAJ1384743.1"/>
    <property type="molecule type" value="Genomic_DNA"/>
</dbReference>
<dbReference type="PANTHER" id="PTHR45774:SF3">
    <property type="entry name" value="BTB (POZ) DOMAIN-CONTAINING 2B-RELATED"/>
    <property type="match status" value="1"/>
</dbReference>
<feature type="domain" description="BTB" evidence="1">
    <location>
        <begin position="39"/>
        <end position="105"/>
    </location>
</feature>
<dbReference type="InterPro" id="IPR000210">
    <property type="entry name" value="BTB/POZ_dom"/>
</dbReference>
<sequence length="105" mass="11629">MDAPERERSAAPQESALSFQCHEEVVARLSQLYGDTRHADVTFVVQRDEASLPQRFPAHRSLVAAWSQPLESMLCGAFAEGGAKEVRLLDVEPAAFEVLLPVWHA</sequence>
<dbReference type="AlphaFoldDB" id="A0AA36IDE7"/>
<name>A0AA36IDE7_9DINO</name>
<dbReference type="PANTHER" id="PTHR45774">
    <property type="entry name" value="BTB/POZ DOMAIN-CONTAINING"/>
    <property type="match status" value="1"/>
</dbReference>
<dbReference type="Proteomes" id="UP001178507">
    <property type="component" value="Unassembled WGS sequence"/>
</dbReference>
<dbReference type="InterPro" id="IPR011333">
    <property type="entry name" value="SKP1/BTB/POZ_sf"/>
</dbReference>
<organism evidence="2 3">
    <name type="scientific">Effrenium voratum</name>
    <dbReference type="NCBI Taxonomy" id="2562239"/>
    <lineage>
        <taxon>Eukaryota</taxon>
        <taxon>Sar</taxon>
        <taxon>Alveolata</taxon>
        <taxon>Dinophyceae</taxon>
        <taxon>Suessiales</taxon>
        <taxon>Symbiodiniaceae</taxon>
        <taxon>Effrenium</taxon>
    </lineage>
</organism>
<dbReference type="GO" id="GO:0005829">
    <property type="term" value="C:cytosol"/>
    <property type="evidence" value="ECO:0007669"/>
    <property type="project" value="TreeGrafter"/>
</dbReference>
<dbReference type="PROSITE" id="PS50097">
    <property type="entry name" value="BTB"/>
    <property type="match status" value="1"/>
</dbReference>
<proteinExistence type="predicted"/>
<keyword evidence="3" id="KW-1185">Reference proteome</keyword>
<accession>A0AA36IDE7</accession>
<dbReference type="Pfam" id="PF00651">
    <property type="entry name" value="BTB"/>
    <property type="match status" value="1"/>
</dbReference>
<dbReference type="SUPFAM" id="SSF54695">
    <property type="entry name" value="POZ domain"/>
    <property type="match status" value="1"/>
</dbReference>
<dbReference type="Gene3D" id="3.30.710.10">
    <property type="entry name" value="Potassium Channel Kv1.1, Chain A"/>
    <property type="match status" value="1"/>
</dbReference>
<protein>
    <recommendedName>
        <fullName evidence="1">BTB domain-containing protein</fullName>
    </recommendedName>
</protein>